<dbReference type="GO" id="GO:0003700">
    <property type="term" value="F:DNA-binding transcription factor activity"/>
    <property type="evidence" value="ECO:0007669"/>
    <property type="project" value="TreeGrafter"/>
</dbReference>
<dbReference type="AlphaFoldDB" id="H0R4H8"/>
<evidence type="ECO:0000313" key="6">
    <source>
        <dbReference type="EMBL" id="GAB19979.1"/>
    </source>
</evidence>
<evidence type="ECO:0000256" key="2">
    <source>
        <dbReference type="ARBA" id="ARBA00023125"/>
    </source>
</evidence>
<comment type="caution">
    <text evidence="6">The sequence shown here is derived from an EMBL/GenBank/DDBJ whole genome shotgun (WGS) entry which is preliminary data.</text>
</comment>
<gene>
    <name evidence="6" type="ORF">GOEFS_098_00450</name>
</gene>
<dbReference type="Gene3D" id="1.10.357.10">
    <property type="entry name" value="Tetracycline Repressor, domain 2"/>
    <property type="match status" value="1"/>
</dbReference>
<keyword evidence="7" id="KW-1185">Reference proteome</keyword>
<dbReference type="OrthoDB" id="9805134at2"/>
<protein>
    <submittedName>
        <fullName evidence="6">Putative TetR family transcriptional regulator</fullName>
    </submittedName>
</protein>
<feature type="domain" description="HTH tetR-type" evidence="5">
    <location>
        <begin position="13"/>
        <end position="73"/>
    </location>
</feature>
<keyword evidence="3" id="KW-0804">Transcription</keyword>
<accession>H0R4H8</accession>
<dbReference type="EMBL" id="BAEH01000098">
    <property type="protein sequence ID" value="GAB19979.1"/>
    <property type="molecule type" value="Genomic_DNA"/>
</dbReference>
<dbReference type="PRINTS" id="PR00455">
    <property type="entry name" value="HTHTETR"/>
</dbReference>
<sequence>MKVNRRTQAERTAATRQALRKAARGLFAEHGFAAVSTQMIVDAAGVSRGALYHQFDDKVGLFAAVFDDVESEVIAATASAMSKADPDDPLGALVIGFDDFVAQLADPALNRIILIDAPAVLGWQEWRARGEQYGFSVVEAVLGQAVELGQLRRQPLRPLAHLVIGAVDELALYISRADDPVRARRETRDVIEQLISALATTP</sequence>
<organism evidence="6 7">
    <name type="scientific">Gordonia effusa NBRC 100432</name>
    <dbReference type="NCBI Taxonomy" id="1077974"/>
    <lineage>
        <taxon>Bacteria</taxon>
        <taxon>Bacillati</taxon>
        <taxon>Actinomycetota</taxon>
        <taxon>Actinomycetes</taxon>
        <taxon>Mycobacteriales</taxon>
        <taxon>Gordoniaceae</taxon>
        <taxon>Gordonia</taxon>
    </lineage>
</organism>
<dbReference type="Pfam" id="PF00440">
    <property type="entry name" value="TetR_N"/>
    <property type="match status" value="1"/>
</dbReference>
<dbReference type="PANTHER" id="PTHR30055:SF234">
    <property type="entry name" value="HTH-TYPE TRANSCRIPTIONAL REGULATOR BETI"/>
    <property type="match status" value="1"/>
</dbReference>
<evidence type="ECO:0000256" key="3">
    <source>
        <dbReference type="ARBA" id="ARBA00023163"/>
    </source>
</evidence>
<dbReference type="GO" id="GO:0000976">
    <property type="term" value="F:transcription cis-regulatory region binding"/>
    <property type="evidence" value="ECO:0007669"/>
    <property type="project" value="TreeGrafter"/>
</dbReference>
<keyword evidence="2 4" id="KW-0238">DNA-binding</keyword>
<dbReference type="eggNOG" id="COG1309">
    <property type="taxonomic scope" value="Bacteria"/>
</dbReference>
<dbReference type="InterPro" id="IPR009057">
    <property type="entry name" value="Homeodomain-like_sf"/>
</dbReference>
<dbReference type="SUPFAM" id="SSF48498">
    <property type="entry name" value="Tetracyclin repressor-like, C-terminal domain"/>
    <property type="match status" value="1"/>
</dbReference>
<dbReference type="InterPro" id="IPR050109">
    <property type="entry name" value="HTH-type_TetR-like_transc_reg"/>
</dbReference>
<dbReference type="PANTHER" id="PTHR30055">
    <property type="entry name" value="HTH-TYPE TRANSCRIPTIONAL REGULATOR RUTR"/>
    <property type="match status" value="1"/>
</dbReference>
<evidence type="ECO:0000313" key="7">
    <source>
        <dbReference type="Proteomes" id="UP000035034"/>
    </source>
</evidence>
<reference evidence="6 7" key="1">
    <citation type="submission" date="2011-12" db="EMBL/GenBank/DDBJ databases">
        <title>Whole genome shotgun sequence of Gordonia effusa NBRC 100432.</title>
        <authorList>
            <person name="Yoshida I."/>
            <person name="Takarada H."/>
            <person name="Hosoyama A."/>
            <person name="Tsuchikane K."/>
            <person name="Katsumata H."/>
            <person name="Yamazaki S."/>
            <person name="Fujita N."/>
        </authorList>
    </citation>
    <scope>NUCLEOTIDE SEQUENCE [LARGE SCALE GENOMIC DNA]</scope>
    <source>
        <strain evidence="6 7">NBRC 100432</strain>
    </source>
</reference>
<dbReference type="InterPro" id="IPR049484">
    <property type="entry name" value="Rv0078-like_C"/>
</dbReference>
<keyword evidence="1" id="KW-0805">Transcription regulation</keyword>
<evidence type="ECO:0000256" key="1">
    <source>
        <dbReference type="ARBA" id="ARBA00023015"/>
    </source>
</evidence>
<feature type="DNA-binding region" description="H-T-H motif" evidence="4">
    <location>
        <begin position="36"/>
        <end position="55"/>
    </location>
</feature>
<dbReference type="InterPro" id="IPR001647">
    <property type="entry name" value="HTH_TetR"/>
</dbReference>
<evidence type="ECO:0000256" key="4">
    <source>
        <dbReference type="PROSITE-ProRule" id="PRU00335"/>
    </source>
</evidence>
<dbReference type="PROSITE" id="PS50977">
    <property type="entry name" value="HTH_TETR_2"/>
    <property type="match status" value="1"/>
</dbReference>
<dbReference type="RefSeq" id="WP_007319314.1">
    <property type="nucleotide sequence ID" value="NZ_BAEH01000098.1"/>
</dbReference>
<dbReference type="Pfam" id="PF21351">
    <property type="entry name" value="TetR_C_41"/>
    <property type="match status" value="1"/>
</dbReference>
<proteinExistence type="predicted"/>
<dbReference type="Proteomes" id="UP000035034">
    <property type="component" value="Unassembled WGS sequence"/>
</dbReference>
<dbReference type="InterPro" id="IPR036271">
    <property type="entry name" value="Tet_transcr_reg_TetR-rel_C_sf"/>
</dbReference>
<evidence type="ECO:0000259" key="5">
    <source>
        <dbReference type="PROSITE" id="PS50977"/>
    </source>
</evidence>
<dbReference type="SUPFAM" id="SSF46689">
    <property type="entry name" value="Homeodomain-like"/>
    <property type="match status" value="1"/>
</dbReference>
<dbReference type="STRING" id="1077974.GOEFS_098_00450"/>
<name>H0R4H8_9ACTN</name>